<dbReference type="CDD" id="cd10929">
    <property type="entry name" value="CE4_u5"/>
    <property type="match status" value="1"/>
</dbReference>
<dbReference type="OrthoDB" id="10436at2157"/>
<dbReference type="Gene3D" id="3.20.20.370">
    <property type="entry name" value="Glycoside hydrolase/deacetylase"/>
    <property type="match status" value="1"/>
</dbReference>
<gene>
    <name evidence="2" type="ORF">SAMN05421858_1763</name>
</gene>
<dbReference type="Pfam" id="PF01522">
    <property type="entry name" value="Polysacc_deac_1"/>
    <property type="match status" value="1"/>
</dbReference>
<reference evidence="3" key="1">
    <citation type="submission" date="2017-01" db="EMBL/GenBank/DDBJ databases">
        <authorList>
            <person name="Varghese N."/>
            <person name="Submissions S."/>
        </authorList>
    </citation>
    <scope>NUCLEOTIDE SEQUENCE [LARGE SCALE GENOMIC DNA]</scope>
    <source>
        <strain evidence="3">CGMCC 1.7737</strain>
    </source>
</reference>
<dbReference type="Proteomes" id="UP000186914">
    <property type="component" value="Unassembled WGS sequence"/>
</dbReference>
<keyword evidence="3" id="KW-1185">Reference proteome</keyword>
<protein>
    <submittedName>
        <fullName evidence="2">Polysaccharide deacetylase</fullName>
    </submittedName>
</protein>
<dbReference type="SUPFAM" id="SSF88713">
    <property type="entry name" value="Glycoside hydrolase/deacetylase"/>
    <property type="match status" value="1"/>
</dbReference>
<evidence type="ECO:0000313" key="3">
    <source>
        <dbReference type="Proteomes" id="UP000186914"/>
    </source>
</evidence>
<feature type="domain" description="NodB homology" evidence="1">
    <location>
        <begin position="30"/>
        <end position="156"/>
    </location>
</feature>
<evidence type="ECO:0000259" key="1">
    <source>
        <dbReference type="Pfam" id="PF01522"/>
    </source>
</evidence>
<dbReference type="EMBL" id="FTNO01000001">
    <property type="protein sequence ID" value="SIR19260.1"/>
    <property type="molecule type" value="Genomic_DNA"/>
</dbReference>
<dbReference type="AlphaFoldDB" id="A0A1N6YXF9"/>
<dbReference type="GO" id="GO:0005975">
    <property type="term" value="P:carbohydrate metabolic process"/>
    <property type="evidence" value="ECO:0007669"/>
    <property type="project" value="InterPro"/>
</dbReference>
<name>A0A1N6YXF9_9EURY</name>
<organism evidence="2 3">
    <name type="scientific">Haladaptatus litoreus</name>
    <dbReference type="NCBI Taxonomy" id="553468"/>
    <lineage>
        <taxon>Archaea</taxon>
        <taxon>Methanobacteriati</taxon>
        <taxon>Methanobacteriota</taxon>
        <taxon>Stenosarchaea group</taxon>
        <taxon>Halobacteria</taxon>
        <taxon>Halobacteriales</taxon>
        <taxon>Haladaptataceae</taxon>
        <taxon>Haladaptatus</taxon>
    </lineage>
</organism>
<accession>A0A1N6YXF9</accession>
<dbReference type="InterPro" id="IPR011330">
    <property type="entry name" value="Glyco_hydro/deAcase_b/a-brl"/>
</dbReference>
<sequence>MNAVVLSLDAELAWGYHDLSEIPDHVESARTSWSRLLALFDEFNVPATWAVVGHLFLDSCDGTHADHATPTDDWFGRDPGGVAECHPQWFADGLIEDIADASANHEIACHSFSHVEYGDVRTSREIAVAETRTSLEIADDSGYDVESFVFPRNSVGHRDVLAAYGFTCYRGTRPELWCDKTRFRSLAKLIDRTVSRTGPPLVTPETDDYGLVNIPASMFLFGDDGRVRTLTKNVWDDPGIRSAKRGIDRAAEADDGVFHLWMRPGNFTEERDFERLRVVLEHLAMRRDEARVKVLTMGQIAGHLREEDPTTTRTPIGPR</sequence>
<dbReference type="GO" id="GO:0016810">
    <property type="term" value="F:hydrolase activity, acting on carbon-nitrogen (but not peptide) bonds"/>
    <property type="evidence" value="ECO:0007669"/>
    <property type="project" value="InterPro"/>
</dbReference>
<dbReference type="InterPro" id="IPR002509">
    <property type="entry name" value="NODB_dom"/>
</dbReference>
<dbReference type="RefSeq" id="WP_076429720.1">
    <property type="nucleotide sequence ID" value="NZ_FTNO01000001.1"/>
</dbReference>
<proteinExistence type="predicted"/>
<evidence type="ECO:0000313" key="2">
    <source>
        <dbReference type="EMBL" id="SIR19260.1"/>
    </source>
</evidence>